<name>A0A6A6NPY1_9PEZI</name>
<dbReference type="EMBL" id="MU001694">
    <property type="protein sequence ID" value="KAF2453860.1"/>
    <property type="molecule type" value="Genomic_DNA"/>
</dbReference>
<dbReference type="InterPro" id="IPR002716">
    <property type="entry name" value="PIN_dom"/>
</dbReference>
<feature type="domain" description="PIN" evidence="1">
    <location>
        <begin position="43"/>
        <end position="93"/>
    </location>
</feature>
<dbReference type="Proteomes" id="UP000799766">
    <property type="component" value="Unassembled WGS sequence"/>
</dbReference>
<keyword evidence="3" id="KW-1185">Reference proteome</keyword>
<gene>
    <name evidence="2" type="ORF">BDY21DRAFT_292134</name>
</gene>
<proteinExistence type="predicted"/>
<evidence type="ECO:0000313" key="2">
    <source>
        <dbReference type="EMBL" id="KAF2453860.1"/>
    </source>
</evidence>
<evidence type="ECO:0000313" key="3">
    <source>
        <dbReference type="Proteomes" id="UP000799766"/>
    </source>
</evidence>
<feature type="non-terminal residue" evidence="2">
    <location>
        <position position="126"/>
    </location>
</feature>
<dbReference type="OrthoDB" id="5361617at2759"/>
<sequence length="126" mass="14446">MRHNVAQLRARVQERPDPPRRKVFNCIVDDTALLAGVRRGNRDGIKKWIANGAVRLFVPLYTLERLDRLKKGNAKVNQDAREAIRWLDEITSLPENAASVTLQGGYETFETWSEVEKYLLPETLLS</sequence>
<dbReference type="AlphaFoldDB" id="A0A6A6NPY1"/>
<organism evidence="2 3">
    <name type="scientific">Lineolata rhizophorae</name>
    <dbReference type="NCBI Taxonomy" id="578093"/>
    <lineage>
        <taxon>Eukaryota</taxon>
        <taxon>Fungi</taxon>
        <taxon>Dikarya</taxon>
        <taxon>Ascomycota</taxon>
        <taxon>Pezizomycotina</taxon>
        <taxon>Dothideomycetes</taxon>
        <taxon>Dothideomycetes incertae sedis</taxon>
        <taxon>Lineolatales</taxon>
        <taxon>Lineolataceae</taxon>
        <taxon>Lineolata</taxon>
    </lineage>
</organism>
<dbReference type="Gene3D" id="3.40.50.1010">
    <property type="entry name" value="5'-nuclease"/>
    <property type="match status" value="1"/>
</dbReference>
<dbReference type="Pfam" id="PF13638">
    <property type="entry name" value="PIN_4"/>
    <property type="match status" value="1"/>
</dbReference>
<evidence type="ECO:0000259" key="1">
    <source>
        <dbReference type="Pfam" id="PF13638"/>
    </source>
</evidence>
<accession>A0A6A6NPY1</accession>
<reference evidence="2" key="1">
    <citation type="journal article" date="2020" name="Stud. Mycol.">
        <title>101 Dothideomycetes genomes: a test case for predicting lifestyles and emergence of pathogens.</title>
        <authorList>
            <person name="Haridas S."/>
            <person name="Albert R."/>
            <person name="Binder M."/>
            <person name="Bloem J."/>
            <person name="Labutti K."/>
            <person name="Salamov A."/>
            <person name="Andreopoulos B."/>
            <person name="Baker S."/>
            <person name="Barry K."/>
            <person name="Bills G."/>
            <person name="Bluhm B."/>
            <person name="Cannon C."/>
            <person name="Castanera R."/>
            <person name="Culley D."/>
            <person name="Daum C."/>
            <person name="Ezra D."/>
            <person name="Gonzalez J."/>
            <person name="Henrissat B."/>
            <person name="Kuo A."/>
            <person name="Liang C."/>
            <person name="Lipzen A."/>
            <person name="Lutzoni F."/>
            <person name="Magnuson J."/>
            <person name="Mondo S."/>
            <person name="Nolan M."/>
            <person name="Ohm R."/>
            <person name="Pangilinan J."/>
            <person name="Park H.-J."/>
            <person name="Ramirez L."/>
            <person name="Alfaro M."/>
            <person name="Sun H."/>
            <person name="Tritt A."/>
            <person name="Yoshinaga Y."/>
            <person name="Zwiers L.-H."/>
            <person name="Turgeon B."/>
            <person name="Goodwin S."/>
            <person name="Spatafora J."/>
            <person name="Crous P."/>
            <person name="Grigoriev I."/>
        </authorList>
    </citation>
    <scope>NUCLEOTIDE SEQUENCE</scope>
    <source>
        <strain evidence="2">ATCC 16933</strain>
    </source>
</reference>
<protein>
    <recommendedName>
        <fullName evidence="1">PIN domain-containing protein</fullName>
    </recommendedName>
</protein>